<accession>A0ABU9FCB1</accession>
<dbReference type="InterPro" id="IPR050706">
    <property type="entry name" value="Cyclic-di-GMP_PDE-like"/>
</dbReference>
<dbReference type="RefSeq" id="WP_255417646.1">
    <property type="nucleotide sequence ID" value="NZ_JARXNK020000104.1"/>
</dbReference>
<feature type="domain" description="EAL" evidence="1">
    <location>
        <begin position="1"/>
        <end position="86"/>
    </location>
</feature>
<dbReference type="Pfam" id="PF00563">
    <property type="entry name" value="EAL"/>
    <property type="match status" value="1"/>
</dbReference>
<dbReference type="Gene3D" id="3.20.20.450">
    <property type="entry name" value="EAL domain"/>
    <property type="match status" value="1"/>
</dbReference>
<gene>
    <name evidence="2" type="ORF">QFI96_017065</name>
</gene>
<proteinExistence type="predicted"/>
<dbReference type="PANTHER" id="PTHR33121">
    <property type="entry name" value="CYCLIC DI-GMP PHOSPHODIESTERASE PDEF"/>
    <property type="match status" value="1"/>
</dbReference>
<protein>
    <submittedName>
        <fullName evidence="2">EAL domain-containing protein</fullName>
    </submittedName>
</protein>
<dbReference type="InterPro" id="IPR035919">
    <property type="entry name" value="EAL_sf"/>
</dbReference>
<dbReference type="EMBL" id="JARXNK020000104">
    <property type="protein sequence ID" value="MEL0553406.1"/>
    <property type="molecule type" value="Genomic_DNA"/>
</dbReference>
<reference evidence="2 3" key="1">
    <citation type="submission" date="2024-04" db="EMBL/GenBank/DDBJ databases">
        <title>Two novel Raoultella species associated with bleeding cankers of broadleaf hosts, Raoultella scottia sp. nov. and Raoultella lignicola sp. nov.</title>
        <authorList>
            <person name="Brady C.L."/>
        </authorList>
    </citation>
    <scope>NUCLEOTIDE SEQUENCE [LARGE SCALE GENOMIC DNA]</scope>
    <source>
        <strain evidence="2 3">TW_WC1a.1</strain>
    </source>
</reference>
<dbReference type="PANTHER" id="PTHR33121:SF79">
    <property type="entry name" value="CYCLIC DI-GMP PHOSPHODIESTERASE PDED-RELATED"/>
    <property type="match status" value="1"/>
</dbReference>
<dbReference type="InterPro" id="IPR001633">
    <property type="entry name" value="EAL_dom"/>
</dbReference>
<dbReference type="CDD" id="cd01948">
    <property type="entry name" value="EAL"/>
    <property type="match status" value="1"/>
</dbReference>
<dbReference type="SUPFAM" id="SSF141868">
    <property type="entry name" value="EAL domain-like"/>
    <property type="match status" value="1"/>
</dbReference>
<organism evidence="2 3">
    <name type="scientific">Raoultella lignicola</name>
    <dbReference type="NCBI Taxonomy" id="3040939"/>
    <lineage>
        <taxon>Bacteria</taxon>
        <taxon>Pseudomonadati</taxon>
        <taxon>Pseudomonadota</taxon>
        <taxon>Gammaproteobacteria</taxon>
        <taxon>Enterobacterales</taxon>
        <taxon>Enterobacteriaceae</taxon>
        <taxon>Klebsiella/Raoultella group</taxon>
        <taxon>Raoultella</taxon>
    </lineage>
</organism>
<evidence type="ECO:0000313" key="2">
    <source>
        <dbReference type="EMBL" id="MEL0553406.1"/>
    </source>
</evidence>
<evidence type="ECO:0000259" key="1">
    <source>
        <dbReference type="PROSITE" id="PS50883"/>
    </source>
</evidence>
<name>A0ABU9FCB1_9ENTR</name>
<comment type="caution">
    <text evidence="2">The sequence shown here is derived from an EMBL/GenBank/DDBJ whole genome shotgun (WGS) entry which is preliminary data.</text>
</comment>
<dbReference type="PROSITE" id="PS50883">
    <property type="entry name" value="EAL"/>
    <property type="match status" value="1"/>
</dbReference>
<keyword evidence="3" id="KW-1185">Reference proteome</keyword>
<sequence>MRFRPRYIKIDKLFTADIENDTAKAAIVRNIIAIAREMQCMTIAEGVETASQMATLAALGVSHFQGYFFARPVDAAAFFRDRCGGFGHRLEI</sequence>
<dbReference type="Proteomes" id="UP001312893">
    <property type="component" value="Unassembled WGS sequence"/>
</dbReference>
<evidence type="ECO:0000313" key="3">
    <source>
        <dbReference type="Proteomes" id="UP001312893"/>
    </source>
</evidence>